<dbReference type="Proteomes" id="UP000070457">
    <property type="component" value="Unassembled WGS sequence"/>
</dbReference>
<dbReference type="Gene3D" id="3.30.470.20">
    <property type="entry name" value="ATP-grasp fold, B domain"/>
    <property type="match status" value="1"/>
</dbReference>
<dbReference type="InterPro" id="IPR011761">
    <property type="entry name" value="ATP-grasp"/>
</dbReference>
<dbReference type="PANTHER" id="PTHR43585:SF2">
    <property type="entry name" value="ATP-GRASP ENZYME FSQD"/>
    <property type="match status" value="1"/>
</dbReference>
<keyword evidence="6" id="KW-0456">Lyase</keyword>
<dbReference type="GO" id="GO:0016874">
    <property type="term" value="F:ligase activity"/>
    <property type="evidence" value="ECO:0007669"/>
    <property type="project" value="UniProtKB-KW"/>
</dbReference>
<proteinExistence type="predicted"/>
<feature type="domain" description="ATP-grasp" evidence="5">
    <location>
        <begin position="111"/>
        <end position="320"/>
    </location>
</feature>
<name>A0A136LYF0_9BACT</name>
<dbReference type="Gene3D" id="3.40.50.20">
    <property type="match status" value="1"/>
</dbReference>
<sequence length="412" mass="45414">MSSHVLILGIPTADLVEDLNRAGYRVSLIEDTRKLQEHESVSGFSQVIKADFDRFDSVRDAVGQLNTPVDAVISRYENYTVAKQQVCELLGLPTASADSILASTDKLLQRKRFAEYAPEITPAFTKITSVEEALSFAGIHGYPLISKPTNLVKSLLVKRSDTPEQLEQNISDTLREISGLYNKYRVTGREKNIILEQYLEGSFHSVECFMDSDRHVHFAPSAVDLVMGPQIGFNDNFNYSRKLPSALSAEETSLLFEAAGKAMKALDLVYFAGHVEAVMTENGPRIIEVNSRVGGYRSRMFNWTNGINLNLAEATVAMGQKPQLDPVKSGFCAVYEVFPKTPGTVTEITGIKDLRGTSAVRYISVKAEPGEYAGLSRDGYKAACVIIILTEDSGEFDTFCARVEDTVHVLTS</sequence>
<evidence type="ECO:0000256" key="1">
    <source>
        <dbReference type="ARBA" id="ARBA00022598"/>
    </source>
</evidence>
<dbReference type="STRING" id="1617426.TR69_WS6001000690"/>
<gene>
    <name evidence="6" type="ORF">TR69_WS6001000690</name>
</gene>
<evidence type="ECO:0000256" key="2">
    <source>
        <dbReference type="ARBA" id="ARBA00022741"/>
    </source>
</evidence>
<dbReference type="AlphaFoldDB" id="A0A136LYF0"/>
<dbReference type="GO" id="GO:0046872">
    <property type="term" value="F:metal ion binding"/>
    <property type="evidence" value="ECO:0007669"/>
    <property type="project" value="InterPro"/>
</dbReference>
<keyword evidence="2 4" id="KW-0547">Nucleotide-binding</keyword>
<evidence type="ECO:0000256" key="4">
    <source>
        <dbReference type="PROSITE-ProRule" id="PRU00409"/>
    </source>
</evidence>
<keyword evidence="1" id="KW-0436">Ligase</keyword>
<dbReference type="PANTHER" id="PTHR43585">
    <property type="entry name" value="FUMIPYRROLE BIOSYNTHESIS PROTEIN C"/>
    <property type="match status" value="1"/>
</dbReference>
<reference evidence="6 7" key="1">
    <citation type="submission" date="2015-02" db="EMBL/GenBank/DDBJ databases">
        <title>Improved understanding of the partial-nitritation anammox process through 23 genomes representing the majority of the microbial community.</title>
        <authorList>
            <person name="Speth D.R."/>
            <person name="In T Zandt M."/>
            <person name="Guerrero Cruz S."/>
            <person name="Jetten M.S."/>
            <person name="Dutilh B.E."/>
        </authorList>
    </citation>
    <scope>NUCLEOTIDE SEQUENCE [LARGE SCALE GENOMIC DNA]</scope>
    <source>
        <strain evidence="6">OLB20</strain>
    </source>
</reference>
<evidence type="ECO:0000259" key="5">
    <source>
        <dbReference type="PROSITE" id="PS50975"/>
    </source>
</evidence>
<dbReference type="InterPro" id="IPR013815">
    <property type="entry name" value="ATP_grasp_subdomain_1"/>
</dbReference>
<dbReference type="GO" id="GO:0005524">
    <property type="term" value="F:ATP binding"/>
    <property type="evidence" value="ECO:0007669"/>
    <property type="project" value="UniProtKB-UniRule"/>
</dbReference>
<comment type="caution">
    <text evidence="6">The sequence shown here is derived from an EMBL/GenBank/DDBJ whole genome shotgun (WGS) entry which is preliminary data.</text>
</comment>
<keyword evidence="3 4" id="KW-0067">ATP-binding</keyword>
<dbReference type="EMBL" id="JYNZ01000003">
    <property type="protein sequence ID" value="KXK26679.1"/>
    <property type="molecule type" value="Genomic_DNA"/>
</dbReference>
<dbReference type="PROSITE" id="PS50975">
    <property type="entry name" value="ATP_GRASP"/>
    <property type="match status" value="1"/>
</dbReference>
<evidence type="ECO:0000313" key="6">
    <source>
        <dbReference type="EMBL" id="KXK26679.1"/>
    </source>
</evidence>
<protein>
    <submittedName>
        <fullName evidence="6">Argininosuccinate lyase</fullName>
    </submittedName>
</protein>
<evidence type="ECO:0000313" key="7">
    <source>
        <dbReference type="Proteomes" id="UP000070457"/>
    </source>
</evidence>
<organism evidence="6 7">
    <name type="scientific">candidate division WS6 bacterium OLB20</name>
    <dbReference type="NCBI Taxonomy" id="1617426"/>
    <lineage>
        <taxon>Bacteria</taxon>
        <taxon>Candidatus Dojkabacteria</taxon>
    </lineage>
</organism>
<accession>A0A136LYF0</accession>
<dbReference type="SUPFAM" id="SSF56059">
    <property type="entry name" value="Glutathione synthetase ATP-binding domain-like"/>
    <property type="match status" value="1"/>
</dbReference>
<dbReference type="InterPro" id="IPR052032">
    <property type="entry name" value="ATP-dep_AA_Ligase"/>
</dbReference>
<evidence type="ECO:0000256" key="3">
    <source>
        <dbReference type="ARBA" id="ARBA00022840"/>
    </source>
</evidence>
<dbReference type="Pfam" id="PF13535">
    <property type="entry name" value="ATP-grasp_4"/>
    <property type="match status" value="1"/>
</dbReference>
<dbReference type="Gene3D" id="3.30.1490.20">
    <property type="entry name" value="ATP-grasp fold, A domain"/>
    <property type="match status" value="1"/>
</dbReference>
<dbReference type="GO" id="GO:0016829">
    <property type="term" value="F:lyase activity"/>
    <property type="evidence" value="ECO:0007669"/>
    <property type="project" value="UniProtKB-KW"/>
</dbReference>